<evidence type="ECO:0000259" key="6">
    <source>
        <dbReference type="PROSITE" id="PS50887"/>
    </source>
</evidence>
<proteinExistence type="predicted"/>
<feature type="transmembrane region" description="Helical" evidence="4">
    <location>
        <begin position="336"/>
        <end position="354"/>
    </location>
</feature>
<dbReference type="InterPro" id="IPR029787">
    <property type="entry name" value="Nucleotide_cyclase"/>
</dbReference>
<feature type="transmembrane region" description="Helical" evidence="4">
    <location>
        <begin position="306"/>
        <end position="329"/>
    </location>
</feature>
<dbReference type="InterPro" id="IPR000160">
    <property type="entry name" value="GGDEF_dom"/>
</dbReference>
<organism evidence="7 8">
    <name type="scientific">Simiduia aestuariiviva</name>
    <dbReference type="NCBI Taxonomy" id="1510459"/>
    <lineage>
        <taxon>Bacteria</taxon>
        <taxon>Pseudomonadati</taxon>
        <taxon>Pseudomonadota</taxon>
        <taxon>Gammaproteobacteria</taxon>
        <taxon>Cellvibrionales</taxon>
        <taxon>Cellvibrionaceae</taxon>
        <taxon>Simiduia</taxon>
    </lineage>
</organism>
<dbReference type="EC" id="2.7.7.65" evidence="2"/>
<dbReference type="GO" id="GO:0005886">
    <property type="term" value="C:plasma membrane"/>
    <property type="evidence" value="ECO:0007669"/>
    <property type="project" value="TreeGrafter"/>
</dbReference>
<evidence type="ECO:0000256" key="1">
    <source>
        <dbReference type="ARBA" id="ARBA00001946"/>
    </source>
</evidence>
<keyword evidence="8" id="KW-1185">Reference proteome</keyword>
<dbReference type="PANTHER" id="PTHR45138">
    <property type="entry name" value="REGULATORY COMPONENTS OF SENSORY TRANSDUCTION SYSTEM"/>
    <property type="match status" value="1"/>
</dbReference>
<comment type="cofactor">
    <cofactor evidence="1">
        <name>Mg(2+)</name>
        <dbReference type="ChEBI" id="CHEBI:18420"/>
    </cofactor>
</comment>
<comment type="caution">
    <text evidence="7">The sequence shown here is derived from an EMBL/GenBank/DDBJ whole genome shotgun (WGS) entry which is preliminary data.</text>
</comment>
<dbReference type="RefSeq" id="WP_183907226.1">
    <property type="nucleotide sequence ID" value="NZ_JACHXZ010000001.1"/>
</dbReference>
<evidence type="ECO:0000256" key="3">
    <source>
        <dbReference type="ARBA" id="ARBA00034247"/>
    </source>
</evidence>
<comment type="catalytic activity">
    <reaction evidence="3">
        <text>2 GTP = 3',3'-c-di-GMP + 2 diphosphate</text>
        <dbReference type="Rhea" id="RHEA:24898"/>
        <dbReference type="ChEBI" id="CHEBI:33019"/>
        <dbReference type="ChEBI" id="CHEBI:37565"/>
        <dbReference type="ChEBI" id="CHEBI:58805"/>
        <dbReference type="EC" id="2.7.7.65"/>
    </reaction>
</comment>
<feature type="transmembrane region" description="Helical" evidence="4">
    <location>
        <begin position="283"/>
        <end position="300"/>
    </location>
</feature>
<feature type="signal peptide" evidence="5">
    <location>
        <begin position="1"/>
        <end position="21"/>
    </location>
</feature>
<evidence type="ECO:0000256" key="2">
    <source>
        <dbReference type="ARBA" id="ARBA00012528"/>
    </source>
</evidence>
<feature type="transmembrane region" description="Helical" evidence="4">
    <location>
        <begin position="186"/>
        <end position="207"/>
    </location>
</feature>
<dbReference type="InterPro" id="IPR043128">
    <property type="entry name" value="Rev_trsase/Diguanyl_cyclase"/>
</dbReference>
<dbReference type="GO" id="GO:1902201">
    <property type="term" value="P:negative regulation of bacterial-type flagellum-dependent cell motility"/>
    <property type="evidence" value="ECO:0007669"/>
    <property type="project" value="TreeGrafter"/>
</dbReference>
<feature type="transmembrane region" description="Helical" evidence="4">
    <location>
        <begin position="369"/>
        <end position="387"/>
    </location>
</feature>
<dbReference type="Proteomes" id="UP000559987">
    <property type="component" value="Unassembled WGS sequence"/>
</dbReference>
<keyword evidence="4" id="KW-0472">Membrane</keyword>
<dbReference type="Gene3D" id="3.30.70.270">
    <property type="match status" value="1"/>
</dbReference>
<evidence type="ECO:0000256" key="4">
    <source>
        <dbReference type="SAM" id="Phobius"/>
    </source>
</evidence>
<evidence type="ECO:0000313" key="7">
    <source>
        <dbReference type="EMBL" id="MBB3166880.1"/>
    </source>
</evidence>
<sequence length="567" mass="63297">MADFRVWCMVVLLCVGCSSFADEHAVKVQANMPNLSLVPHMTLLEDPSAELTLKEIVSGKAPEFRRWAQPAANFGFSSSAYWVALTFENTQGSAADLFIRQDYPLIDYLDFWFKDANGVWRNQATGDRRQFSSRPVGVRDFVFPLQVPPHERQTVYFRFKSDGPINIGLSVAAPGPALSRAAGEQLLFGAYYGGFLVLVIYNLILFLAVKDRVYVYYMVYVVSYGLYMSVHNGLAFQYIWPGSPWLANQSLLMLLGISLLFGLQFSREVNGTVRLAPKTDRVAVVLQAVSAALLLVTPFLSYQLLVLAYSLQTVFVCSVIVVLGFLCCLRGSVPARYFMAAWLFFMVSVLIYMFKQFGFLPHNFFTQNSFQMGSLLEMVLLSLALAARVNEMQKLGYSDALTGLANRRHFDERLPKEIEQVQQTGAPLSLVVLDIDHFKRINDEHGHAVGDEVIATIGRLLRKNVRRPSFASRYGGEEFAVLLPNTDLQQAQILAERLRVLVETESPMQLPITASLGVACCDGDQLMARGALFEAADSALYLAKTEGRNQVQVYAVPEASRRAVEES</sequence>
<evidence type="ECO:0000313" key="8">
    <source>
        <dbReference type="Proteomes" id="UP000559987"/>
    </source>
</evidence>
<dbReference type="NCBIfam" id="TIGR00254">
    <property type="entry name" value="GGDEF"/>
    <property type="match status" value="1"/>
</dbReference>
<accession>A0A839UJT7</accession>
<reference evidence="7 8" key="1">
    <citation type="submission" date="2020-08" db="EMBL/GenBank/DDBJ databases">
        <title>Genomic Encyclopedia of Type Strains, Phase III (KMG-III): the genomes of soil and plant-associated and newly described type strains.</title>
        <authorList>
            <person name="Whitman W."/>
        </authorList>
    </citation>
    <scope>NUCLEOTIDE SEQUENCE [LARGE SCALE GENOMIC DNA]</scope>
    <source>
        <strain evidence="7 8">CECT 8571</strain>
    </source>
</reference>
<dbReference type="GO" id="GO:0043709">
    <property type="term" value="P:cell adhesion involved in single-species biofilm formation"/>
    <property type="evidence" value="ECO:0007669"/>
    <property type="project" value="TreeGrafter"/>
</dbReference>
<dbReference type="GO" id="GO:0052621">
    <property type="term" value="F:diguanylate cyclase activity"/>
    <property type="evidence" value="ECO:0007669"/>
    <property type="project" value="UniProtKB-EC"/>
</dbReference>
<dbReference type="SUPFAM" id="SSF55073">
    <property type="entry name" value="Nucleotide cyclase"/>
    <property type="match status" value="1"/>
</dbReference>
<feature type="domain" description="GGDEF" evidence="6">
    <location>
        <begin position="426"/>
        <end position="556"/>
    </location>
</feature>
<feature type="transmembrane region" description="Helical" evidence="4">
    <location>
        <begin position="245"/>
        <end position="263"/>
    </location>
</feature>
<dbReference type="EMBL" id="JACHXZ010000001">
    <property type="protein sequence ID" value="MBB3166880.1"/>
    <property type="molecule type" value="Genomic_DNA"/>
</dbReference>
<keyword evidence="4" id="KW-0812">Transmembrane</keyword>
<dbReference type="InterPro" id="IPR011623">
    <property type="entry name" value="7TMR_DISM_rcpt_extracell_dom1"/>
</dbReference>
<feature type="chain" id="PRO_5032458436" description="diguanylate cyclase" evidence="5">
    <location>
        <begin position="22"/>
        <end position="567"/>
    </location>
</feature>
<dbReference type="CDD" id="cd01949">
    <property type="entry name" value="GGDEF"/>
    <property type="match status" value="1"/>
</dbReference>
<dbReference type="PROSITE" id="PS50887">
    <property type="entry name" value="GGDEF"/>
    <property type="match status" value="1"/>
</dbReference>
<dbReference type="Gene3D" id="2.60.40.2380">
    <property type="match status" value="1"/>
</dbReference>
<keyword evidence="4" id="KW-1133">Transmembrane helix</keyword>
<dbReference type="Pfam" id="PF00990">
    <property type="entry name" value="GGDEF"/>
    <property type="match status" value="1"/>
</dbReference>
<dbReference type="Pfam" id="PF07695">
    <property type="entry name" value="7TMR-DISM_7TM"/>
    <property type="match status" value="1"/>
</dbReference>
<feature type="transmembrane region" description="Helical" evidence="4">
    <location>
        <begin position="214"/>
        <end position="239"/>
    </location>
</feature>
<dbReference type="InterPro" id="IPR050469">
    <property type="entry name" value="Diguanylate_Cyclase"/>
</dbReference>
<dbReference type="InterPro" id="IPR011622">
    <property type="entry name" value="7TMR_DISM_rcpt_extracell_dom2"/>
</dbReference>
<dbReference type="PANTHER" id="PTHR45138:SF9">
    <property type="entry name" value="DIGUANYLATE CYCLASE DGCM-RELATED"/>
    <property type="match status" value="1"/>
</dbReference>
<protein>
    <recommendedName>
        <fullName evidence="2">diguanylate cyclase</fullName>
        <ecNumber evidence="2">2.7.7.65</ecNumber>
    </recommendedName>
</protein>
<dbReference type="AlphaFoldDB" id="A0A839UJT7"/>
<dbReference type="SMART" id="SM00267">
    <property type="entry name" value="GGDEF"/>
    <property type="match status" value="1"/>
</dbReference>
<name>A0A839UJT7_9GAMM</name>
<gene>
    <name evidence="7" type="ORF">FHS30_000056</name>
</gene>
<evidence type="ECO:0000256" key="5">
    <source>
        <dbReference type="SAM" id="SignalP"/>
    </source>
</evidence>
<dbReference type="FunFam" id="3.30.70.270:FF:000001">
    <property type="entry name" value="Diguanylate cyclase domain protein"/>
    <property type="match status" value="1"/>
</dbReference>
<keyword evidence="5" id="KW-0732">Signal</keyword>
<dbReference type="Pfam" id="PF07696">
    <property type="entry name" value="7TMR-DISMED2"/>
    <property type="match status" value="1"/>
</dbReference>